<evidence type="ECO:0000313" key="1">
    <source>
        <dbReference type="EMBL" id="BAH13532.1"/>
    </source>
</evidence>
<name>B7Z796_HUMAN</name>
<dbReference type="EMBL" id="AK301655">
    <property type="protein sequence ID" value="BAH13532.1"/>
    <property type="molecule type" value="mRNA"/>
</dbReference>
<dbReference type="AlphaFoldDB" id="B7Z796"/>
<accession>B7Z796</accession>
<protein>
    <submittedName>
        <fullName evidence="1">cDNA FLJ50901</fullName>
    </submittedName>
</protein>
<sequence length="119" mass="13174">MWRRGRARECRLAERCPPAALAESLKEQGVCVQENPCAHSRVGWCERSYVGFCERGHVCSGVGMGFCGDAWVGANFCLNLGFYSKCGCELIREYYSPGKSDNAAWVYVGMCRYGCLHGA</sequence>
<organism evidence="1">
    <name type="scientific">Homo sapiens</name>
    <name type="common">Human</name>
    <dbReference type="NCBI Taxonomy" id="9606"/>
    <lineage>
        <taxon>Eukaryota</taxon>
        <taxon>Metazoa</taxon>
        <taxon>Chordata</taxon>
        <taxon>Craniata</taxon>
        <taxon>Vertebrata</taxon>
        <taxon>Euteleostomi</taxon>
        <taxon>Mammalia</taxon>
        <taxon>Eutheria</taxon>
        <taxon>Euarchontoglires</taxon>
        <taxon>Primates</taxon>
        <taxon>Haplorrhini</taxon>
        <taxon>Catarrhini</taxon>
        <taxon>Hominidae</taxon>
        <taxon>Homo</taxon>
    </lineage>
</organism>
<reference evidence="1" key="1">
    <citation type="submission" date="2007-10" db="EMBL/GenBank/DDBJ databases">
        <title>NEDO human cDNA sequencing project focused on splicing variants.</title>
        <authorList>
            <person name="Wakamatsu A."/>
            <person name="Yamamoto J."/>
            <person name="Kimura K."/>
            <person name="Ishii S."/>
            <person name="Watanabe K."/>
            <person name="Sugiyama A."/>
            <person name="Murakawa K."/>
            <person name="Kaida T."/>
            <person name="Tsuchiya K."/>
            <person name="Fukuzumi Y."/>
            <person name="Kumagai A."/>
            <person name="Oishi Y."/>
            <person name="Yamamoto S."/>
            <person name="Ono Y."/>
            <person name="Komori Y."/>
            <person name="Yamazaki M."/>
            <person name="Kisu Y."/>
            <person name="Nishikawa T."/>
            <person name="Sugano S."/>
            <person name="Nomura N."/>
            <person name="Isogai T."/>
        </authorList>
    </citation>
    <scope>NUCLEOTIDE SEQUENCE</scope>
    <source>
        <tissue evidence="1">Esophagus</tissue>
    </source>
</reference>
<proteinExistence type="evidence at transcript level"/>